<dbReference type="OrthoDB" id="433738at2759"/>
<comment type="caution">
    <text evidence="3">The sequence shown here is derived from an EMBL/GenBank/DDBJ whole genome shotgun (WGS) entry which is preliminary data.</text>
</comment>
<dbReference type="Pfam" id="PF01755">
    <property type="entry name" value="Glyco_transf_25"/>
    <property type="match status" value="1"/>
</dbReference>
<dbReference type="InterPro" id="IPR002654">
    <property type="entry name" value="Glyco_trans_25"/>
</dbReference>
<reference evidence="4" key="1">
    <citation type="journal article" date="2015" name="PLoS Genet.">
        <title>Genome Sequence and Transcriptome Analyses of Chrysochromulina tobin: Metabolic Tools for Enhanced Algal Fitness in the Prominent Order Prymnesiales (Haptophyceae).</title>
        <authorList>
            <person name="Hovde B.T."/>
            <person name="Deodato C.R."/>
            <person name="Hunsperger H.M."/>
            <person name="Ryken S.A."/>
            <person name="Yost W."/>
            <person name="Jha R.K."/>
            <person name="Patterson J."/>
            <person name="Monnat R.J. Jr."/>
            <person name="Barlow S.B."/>
            <person name="Starkenburg S.R."/>
            <person name="Cattolico R.A."/>
        </authorList>
    </citation>
    <scope>NUCLEOTIDE SEQUENCE</scope>
    <source>
        <strain evidence="4">CCMP291</strain>
    </source>
</reference>
<feature type="region of interest" description="Disordered" evidence="1">
    <location>
        <begin position="57"/>
        <end position="88"/>
    </location>
</feature>
<evidence type="ECO:0000313" key="4">
    <source>
        <dbReference type="Proteomes" id="UP000037460"/>
    </source>
</evidence>
<sequence length="332" mass="37712">MPKVKPTCVLSESEGEKPRSALYTCSCGGQFNGLKAWREHMVARSLLHKLPERITLPGISKKKRSGRSSPNGSGRGSPMSIEEEDEFNGEQGFSCQYINLDKRLDRRKLMQAEMKAQGLKGQRFSAKMGDDVKDSLVTWQWHSKLNCLYDKKTLPALHDMSKGERGCSGSHIALWKQCLRRNDPSKPMLILEDDAVLWERSGIKFPELTQRLIDAVEQCWDVENTPVILYVGCEVVQWRDSRRVVVEGPPVMKLREAEYLWQTSSYIIWPAAAKELLAHLPIDCPTDCYISKLVLEGFVTAVVASPCLVEQRDPYAKGDIKHTNVYKWDVQK</sequence>
<proteinExistence type="predicted"/>
<dbReference type="EMBL" id="JWZX01002895">
    <property type="protein sequence ID" value="KOO26062.1"/>
    <property type="molecule type" value="Genomic_DNA"/>
</dbReference>
<feature type="compositionally biased region" description="Low complexity" evidence="1">
    <location>
        <begin position="67"/>
        <end position="80"/>
    </location>
</feature>
<feature type="domain" description="Glycosyl transferase family 25" evidence="2">
    <location>
        <begin position="98"/>
        <end position="289"/>
    </location>
</feature>
<dbReference type="Proteomes" id="UP000037460">
    <property type="component" value="Unassembled WGS sequence"/>
</dbReference>
<dbReference type="CDD" id="cd06532">
    <property type="entry name" value="Glyco_transf_25"/>
    <property type="match status" value="1"/>
</dbReference>
<evidence type="ECO:0000259" key="2">
    <source>
        <dbReference type="Pfam" id="PF01755"/>
    </source>
</evidence>
<gene>
    <name evidence="3" type="ORF">Ctob_008746</name>
</gene>
<name>A0A0M0JIB0_9EUKA</name>
<evidence type="ECO:0000313" key="3">
    <source>
        <dbReference type="EMBL" id="KOO26062.1"/>
    </source>
</evidence>
<evidence type="ECO:0000256" key="1">
    <source>
        <dbReference type="SAM" id="MobiDB-lite"/>
    </source>
</evidence>
<organism evidence="3 4">
    <name type="scientific">Chrysochromulina tobinii</name>
    <dbReference type="NCBI Taxonomy" id="1460289"/>
    <lineage>
        <taxon>Eukaryota</taxon>
        <taxon>Haptista</taxon>
        <taxon>Haptophyta</taxon>
        <taxon>Prymnesiophyceae</taxon>
        <taxon>Prymnesiales</taxon>
        <taxon>Chrysochromulinaceae</taxon>
        <taxon>Chrysochromulina</taxon>
    </lineage>
</organism>
<accession>A0A0M0JIB0</accession>
<keyword evidence="4" id="KW-1185">Reference proteome</keyword>
<dbReference type="AlphaFoldDB" id="A0A0M0JIB0"/>
<protein>
    <submittedName>
        <fullName evidence="3">Lex2b protein (Lipooligosaccharide 5g8 epitope biosynthesis-associated protein)</fullName>
    </submittedName>
</protein>